<evidence type="ECO:0000256" key="1">
    <source>
        <dbReference type="ARBA" id="ARBA00007121"/>
    </source>
</evidence>
<dbReference type="InterPro" id="IPR036866">
    <property type="entry name" value="RibonucZ/Hydroxyglut_hydro"/>
</dbReference>
<dbReference type="Proteomes" id="UP000507962">
    <property type="component" value="Unassembled WGS sequence"/>
</dbReference>
<dbReference type="InterPro" id="IPR029039">
    <property type="entry name" value="Flavoprotein-like_sf"/>
</dbReference>
<gene>
    <name evidence="3" type="ORF">MSL71_5010</name>
</gene>
<dbReference type="SMART" id="SM00849">
    <property type="entry name" value="Lactamase_B"/>
    <property type="match status" value="1"/>
</dbReference>
<dbReference type="PIRSF" id="PIRSF005243">
    <property type="entry name" value="ROO"/>
    <property type="match status" value="1"/>
</dbReference>
<dbReference type="EMBL" id="CAADHO010000001">
    <property type="protein sequence ID" value="VFQ42880.1"/>
    <property type="molecule type" value="Genomic_DNA"/>
</dbReference>
<dbReference type="InterPro" id="IPR001279">
    <property type="entry name" value="Metallo-B-lactamas"/>
</dbReference>
<dbReference type="Pfam" id="PF19583">
    <property type="entry name" value="ODP"/>
    <property type="match status" value="1"/>
</dbReference>
<protein>
    <submittedName>
        <fullName evidence="3">Metallo-beta-lactamase</fullName>
    </submittedName>
</protein>
<dbReference type="InterPro" id="IPR008254">
    <property type="entry name" value="Flavodoxin/NO_synth"/>
</dbReference>
<dbReference type="SUPFAM" id="SSF52218">
    <property type="entry name" value="Flavoproteins"/>
    <property type="match status" value="1"/>
</dbReference>
<proteinExistence type="inferred from homology"/>
<dbReference type="PANTHER" id="PTHR43717">
    <property type="entry name" value="ANAEROBIC NITRIC OXIDE REDUCTASE FLAVORUBREDOXIN"/>
    <property type="match status" value="1"/>
</dbReference>
<evidence type="ECO:0000313" key="4">
    <source>
        <dbReference type="Proteomes" id="UP000507962"/>
    </source>
</evidence>
<dbReference type="GO" id="GO:0010181">
    <property type="term" value="F:FMN binding"/>
    <property type="evidence" value="ECO:0007669"/>
    <property type="project" value="InterPro"/>
</dbReference>
<dbReference type="PANTHER" id="PTHR43717:SF1">
    <property type="entry name" value="ANAEROBIC NITRIC OXIDE REDUCTASE FLAVORUBREDOXIN"/>
    <property type="match status" value="1"/>
</dbReference>
<comment type="similarity">
    <text evidence="1">In the N-terminal section; belongs to the zinc metallo-hydrolase group 3 family.</text>
</comment>
<dbReference type="AlphaFoldDB" id="A0A4U8YHW2"/>
<name>A0A4U8YHW2_9BACT</name>
<evidence type="ECO:0000313" key="3">
    <source>
        <dbReference type="EMBL" id="VFQ42880.1"/>
    </source>
</evidence>
<dbReference type="Gene3D" id="3.60.15.10">
    <property type="entry name" value="Ribonuclease Z/Hydroxyacylglutathione hydrolase-like"/>
    <property type="match status" value="1"/>
</dbReference>
<evidence type="ECO:0000259" key="2">
    <source>
        <dbReference type="PROSITE" id="PS50902"/>
    </source>
</evidence>
<dbReference type="GO" id="GO:0009055">
    <property type="term" value="F:electron transfer activity"/>
    <property type="evidence" value="ECO:0007669"/>
    <property type="project" value="InterPro"/>
</dbReference>
<dbReference type="PROSITE" id="PS50902">
    <property type="entry name" value="FLAVODOXIN_LIKE"/>
    <property type="match status" value="1"/>
</dbReference>
<dbReference type="CDD" id="cd07709">
    <property type="entry name" value="flavodiiron_proteins_MBL-fold"/>
    <property type="match status" value="1"/>
</dbReference>
<dbReference type="GO" id="GO:0016491">
    <property type="term" value="F:oxidoreductase activity"/>
    <property type="evidence" value="ECO:0007669"/>
    <property type="project" value="InterPro"/>
</dbReference>
<dbReference type="RefSeq" id="WP_180137085.1">
    <property type="nucleotide sequence ID" value="NZ_CAADHO010000001.1"/>
</dbReference>
<dbReference type="GO" id="GO:0046872">
    <property type="term" value="F:metal ion binding"/>
    <property type="evidence" value="ECO:0007669"/>
    <property type="project" value="InterPro"/>
</dbReference>
<keyword evidence="4" id="KW-1185">Reference proteome</keyword>
<dbReference type="Gene3D" id="3.40.50.360">
    <property type="match status" value="1"/>
</dbReference>
<feature type="domain" description="Flavodoxin-like" evidence="2">
    <location>
        <begin position="253"/>
        <end position="391"/>
    </location>
</feature>
<organism evidence="3 4">
    <name type="scientific">Desulfoluna butyratoxydans</name>
    <dbReference type="NCBI Taxonomy" id="231438"/>
    <lineage>
        <taxon>Bacteria</taxon>
        <taxon>Pseudomonadati</taxon>
        <taxon>Thermodesulfobacteriota</taxon>
        <taxon>Desulfobacteria</taxon>
        <taxon>Desulfobacterales</taxon>
        <taxon>Desulfolunaceae</taxon>
        <taxon>Desulfoluna</taxon>
    </lineage>
</organism>
<dbReference type="Pfam" id="PF00258">
    <property type="entry name" value="Flavodoxin_1"/>
    <property type="match status" value="1"/>
</dbReference>
<dbReference type="InterPro" id="IPR045761">
    <property type="entry name" value="ODP_dom"/>
</dbReference>
<dbReference type="SUPFAM" id="SSF56281">
    <property type="entry name" value="Metallo-hydrolase/oxidoreductase"/>
    <property type="match status" value="1"/>
</dbReference>
<accession>A0A4U8YHW2</accession>
<dbReference type="InterPro" id="IPR016440">
    <property type="entry name" value="Rubredoxin-O_OxRdtase"/>
</dbReference>
<sequence>MRPLKIAEGIYDVGVKDWNIRDFHGYSTYMGTTYNAFLIVDDDKVVLIDTVKEPFTHQFMENIRKIIDPQKIDMIISNHAEMDHSGALPRVLHLIGEETPVYCSKMGEKALSAHFNGKKINLNVVKPGTELKLGKRTLSFIETRMLHWPDSMFTYLKEDGILFSSDAFGQHYASHENFDDEMGEGLFEHAKKYFANILLPFAPRVEKLLESIESMDLPLNMICPDHGILWRKNPERILDRYASWARQENREKVIVMYDTMWNSTEKMARKIVDGARSTGVEVIPMSVRNWHRSDIMTELMDARALVVGSPTLNNGIFPTLCDVLCYMKGLKPKGKLGAAFGSYGWSGEAVKLLNNELDTMGFERIDDGLRTLYVPDSEALKACFDYGVGIGEAVKAKSAE</sequence>
<reference evidence="3 4" key="1">
    <citation type="submission" date="2019-03" db="EMBL/GenBank/DDBJ databases">
        <authorList>
            <person name="Nijsse B."/>
        </authorList>
    </citation>
    <scope>NUCLEOTIDE SEQUENCE [LARGE SCALE GENOMIC DNA]</scope>
    <source>
        <strain evidence="3">Desulfoluna butyratoxydans MSL71</strain>
    </source>
</reference>